<reference evidence="13 14" key="1">
    <citation type="journal article" date="2024" name="Int. J. Syst. Evol. Microbiol.">
        <title>Paenibacillus hexagrammi sp. nov., a novel bacterium isolated from the gut content of Hexagrammos agrammus.</title>
        <authorList>
            <person name="Jung H.K."/>
            <person name="Kim D.G."/>
            <person name="Zin H."/>
            <person name="Park J."/>
            <person name="Jung H."/>
            <person name="Kim Y.O."/>
            <person name="Kong H.J."/>
            <person name="Kim J.W."/>
            <person name="Kim Y.S."/>
        </authorList>
    </citation>
    <scope>NUCLEOTIDE SEQUENCE [LARGE SCALE GENOMIC DNA]</scope>
    <source>
        <strain evidence="13 14">YPD9-1</strain>
    </source>
</reference>
<feature type="transmembrane region" description="Helical" evidence="11">
    <location>
        <begin position="362"/>
        <end position="381"/>
    </location>
</feature>
<feature type="transmembrane region" description="Helical" evidence="11">
    <location>
        <begin position="20"/>
        <end position="46"/>
    </location>
</feature>
<sequence>MDSWKGRLSDFRFGPNNAIIAGIAVVVGAAGAGIAIILQNMIGFFTNLFYFHRFSFDFVSPYPNQFGWMNMLAPVIGGLIIGLMARYGSDKIRGHGIPEAMESILHGKSVVSPKLAMLKPISAAISIGSGGPFGAEGPIIMSGGSLGSVIGQFFNLTASERKVLLLCGAAAGMSATFHAPIASIFFAVELLAFELRPRSVIPIVIASVVSDYLRQYWIGDAAVFPSSVVPASHSEIIVVAVGLGVVGAALAYVLTKAIYGTEDLFDKINIHWMWWPAIGGVIIGIGGILQPEVLGVGYDSIRSFVTGQFPVQMLLSFLIIKSIIWIVALGSGTSGGIMAPLLLIGGASGEALAFLFHASDPAVWAIVGMAAVFSGVTRSPLTTSVFMLELTHDLALMLPILLSCAIATGISVIALPRSILTEKLARRGSHISRDYAVDPMERMTISQLESPSLVTFPQELTIAGAWKMMRQEPDKYGHKAYPILDASGKMIGEVCFKDLQLAAVEPEKYSLPLSHLACKEFRQVSMDQTIQRALQIMLESGRSRIYVVNQAGKPLSMLTRRSILDACRKNWEEEHFRERFLGLHPREKKLPHRLPSIAKQQVDQ</sequence>
<evidence type="ECO:0000256" key="6">
    <source>
        <dbReference type="ARBA" id="ARBA00023136"/>
    </source>
</evidence>
<feature type="domain" description="CBS" evidence="12">
    <location>
        <begin position="517"/>
        <end position="573"/>
    </location>
</feature>
<evidence type="ECO:0000256" key="2">
    <source>
        <dbReference type="ARBA" id="ARBA00022448"/>
    </source>
</evidence>
<name>A0ABY3SEE6_9BACL</name>
<evidence type="ECO:0000313" key="14">
    <source>
        <dbReference type="Proteomes" id="UP001649230"/>
    </source>
</evidence>
<dbReference type="InterPro" id="IPR050368">
    <property type="entry name" value="ClC-type_chloride_channel"/>
</dbReference>
<dbReference type="Proteomes" id="UP001649230">
    <property type="component" value="Chromosome"/>
</dbReference>
<dbReference type="InterPro" id="IPR046342">
    <property type="entry name" value="CBS_dom_sf"/>
</dbReference>
<feature type="transmembrane region" description="Helical" evidence="11">
    <location>
        <begin position="163"/>
        <end position="188"/>
    </location>
</feature>
<evidence type="ECO:0000256" key="1">
    <source>
        <dbReference type="ARBA" id="ARBA00004141"/>
    </source>
</evidence>
<evidence type="ECO:0000256" key="11">
    <source>
        <dbReference type="SAM" id="Phobius"/>
    </source>
</evidence>
<keyword evidence="10" id="KW-0129">CBS domain</keyword>
<evidence type="ECO:0000256" key="10">
    <source>
        <dbReference type="PROSITE-ProRule" id="PRU00703"/>
    </source>
</evidence>
<feature type="transmembrane region" description="Helical" evidence="11">
    <location>
        <begin position="271"/>
        <end position="289"/>
    </location>
</feature>
<keyword evidence="9" id="KW-0407">Ion channel</keyword>
<evidence type="ECO:0000256" key="3">
    <source>
        <dbReference type="ARBA" id="ARBA00022692"/>
    </source>
</evidence>
<dbReference type="SMART" id="SM00116">
    <property type="entry name" value="CBS"/>
    <property type="match status" value="2"/>
</dbReference>
<dbReference type="InterPro" id="IPR014743">
    <property type="entry name" value="Cl-channel_core"/>
</dbReference>
<comment type="subcellular location">
    <subcellularLocation>
        <location evidence="1">Membrane</location>
        <topology evidence="1">Multi-pass membrane protein</topology>
    </subcellularLocation>
</comment>
<dbReference type="Gene3D" id="3.10.580.10">
    <property type="entry name" value="CBS-domain"/>
    <property type="match status" value="1"/>
</dbReference>
<dbReference type="CDD" id="cd02205">
    <property type="entry name" value="CBS_pair_SF"/>
    <property type="match status" value="1"/>
</dbReference>
<evidence type="ECO:0000256" key="7">
    <source>
        <dbReference type="ARBA" id="ARBA00023173"/>
    </source>
</evidence>
<dbReference type="SUPFAM" id="SSF54631">
    <property type="entry name" value="CBS-domain pair"/>
    <property type="match status" value="1"/>
</dbReference>
<feature type="domain" description="CBS" evidence="12">
    <location>
        <begin position="449"/>
        <end position="510"/>
    </location>
</feature>
<dbReference type="PRINTS" id="PR00762">
    <property type="entry name" value="CLCHANNEL"/>
</dbReference>
<dbReference type="RefSeq" id="WP_235117781.1">
    <property type="nucleotide sequence ID" value="NZ_CP090978.1"/>
</dbReference>
<evidence type="ECO:0000259" key="12">
    <source>
        <dbReference type="PROSITE" id="PS51371"/>
    </source>
</evidence>
<dbReference type="Gene3D" id="1.10.3080.10">
    <property type="entry name" value="Clc chloride channel"/>
    <property type="match status" value="1"/>
</dbReference>
<keyword evidence="7" id="KW-0869">Chloride channel</keyword>
<keyword evidence="2" id="KW-0813">Transport</keyword>
<keyword evidence="14" id="KW-1185">Reference proteome</keyword>
<protein>
    <submittedName>
        <fullName evidence="13">Chloride channel protein</fullName>
    </submittedName>
</protein>
<evidence type="ECO:0000256" key="5">
    <source>
        <dbReference type="ARBA" id="ARBA00023065"/>
    </source>
</evidence>
<dbReference type="CDD" id="cd00400">
    <property type="entry name" value="Voltage_gated_ClC"/>
    <property type="match status" value="1"/>
</dbReference>
<dbReference type="Pfam" id="PF00654">
    <property type="entry name" value="Voltage_CLC"/>
    <property type="match status" value="1"/>
</dbReference>
<dbReference type="SUPFAM" id="SSF81340">
    <property type="entry name" value="Clc chloride channel"/>
    <property type="match status" value="1"/>
</dbReference>
<evidence type="ECO:0000313" key="13">
    <source>
        <dbReference type="EMBL" id="UJF31435.1"/>
    </source>
</evidence>
<dbReference type="InterPro" id="IPR000644">
    <property type="entry name" value="CBS_dom"/>
</dbReference>
<keyword evidence="6 11" id="KW-0472">Membrane</keyword>
<dbReference type="PROSITE" id="PS51371">
    <property type="entry name" value="CBS"/>
    <property type="match status" value="2"/>
</dbReference>
<dbReference type="EMBL" id="CP090978">
    <property type="protein sequence ID" value="UJF31435.1"/>
    <property type="molecule type" value="Genomic_DNA"/>
</dbReference>
<evidence type="ECO:0000256" key="9">
    <source>
        <dbReference type="ARBA" id="ARBA00023303"/>
    </source>
</evidence>
<feature type="transmembrane region" description="Helical" evidence="11">
    <location>
        <begin position="236"/>
        <end position="259"/>
    </location>
</feature>
<keyword evidence="4 11" id="KW-1133">Transmembrane helix</keyword>
<evidence type="ECO:0000256" key="8">
    <source>
        <dbReference type="ARBA" id="ARBA00023214"/>
    </source>
</evidence>
<dbReference type="Pfam" id="PF00571">
    <property type="entry name" value="CBS"/>
    <property type="match status" value="2"/>
</dbReference>
<dbReference type="PANTHER" id="PTHR43427:SF6">
    <property type="entry name" value="CHLORIDE CHANNEL PROTEIN CLC-E"/>
    <property type="match status" value="1"/>
</dbReference>
<dbReference type="InterPro" id="IPR001807">
    <property type="entry name" value="ClC"/>
</dbReference>
<gene>
    <name evidence="13" type="ORF">L0M14_16555</name>
</gene>
<keyword evidence="8" id="KW-0868">Chloride</keyword>
<dbReference type="PANTHER" id="PTHR43427">
    <property type="entry name" value="CHLORIDE CHANNEL PROTEIN CLC-E"/>
    <property type="match status" value="1"/>
</dbReference>
<feature type="transmembrane region" description="Helical" evidence="11">
    <location>
        <begin position="393"/>
        <end position="415"/>
    </location>
</feature>
<keyword evidence="3 11" id="KW-0812">Transmembrane</keyword>
<evidence type="ECO:0000256" key="4">
    <source>
        <dbReference type="ARBA" id="ARBA00022989"/>
    </source>
</evidence>
<proteinExistence type="predicted"/>
<keyword evidence="5" id="KW-0406">Ion transport</keyword>
<feature type="transmembrane region" description="Helical" evidence="11">
    <location>
        <begin position="66"/>
        <end position="85"/>
    </location>
</feature>
<organism evidence="13 14">
    <name type="scientific">Paenibacillus hexagrammi</name>
    <dbReference type="NCBI Taxonomy" id="2908839"/>
    <lineage>
        <taxon>Bacteria</taxon>
        <taxon>Bacillati</taxon>
        <taxon>Bacillota</taxon>
        <taxon>Bacilli</taxon>
        <taxon>Bacillales</taxon>
        <taxon>Paenibacillaceae</taxon>
        <taxon>Paenibacillus</taxon>
    </lineage>
</organism>
<accession>A0ABY3SEE6</accession>